<evidence type="ECO:0000256" key="4">
    <source>
        <dbReference type="SAM" id="MobiDB-lite"/>
    </source>
</evidence>
<dbReference type="HAMAP" id="MF_00023">
    <property type="entry name" value="SmpB"/>
    <property type="match status" value="1"/>
</dbReference>
<protein>
    <recommendedName>
        <fullName evidence="3">SsrA-binding protein</fullName>
    </recommendedName>
    <alternativeName>
        <fullName evidence="3">Small protein B</fullName>
    </alternativeName>
</protein>
<keyword evidence="1 3" id="KW-0963">Cytoplasm</keyword>
<evidence type="ECO:0000256" key="1">
    <source>
        <dbReference type="ARBA" id="ARBA00022490"/>
    </source>
</evidence>
<evidence type="ECO:0000256" key="3">
    <source>
        <dbReference type="HAMAP-Rule" id="MF_00023"/>
    </source>
</evidence>
<dbReference type="NCBIfam" id="TIGR00086">
    <property type="entry name" value="smpB"/>
    <property type="match status" value="1"/>
</dbReference>
<comment type="similarity">
    <text evidence="3">Belongs to the SmpB family.</text>
</comment>
<dbReference type="OrthoDB" id="9805462at2"/>
<dbReference type="GO" id="GO:0070929">
    <property type="term" value="P:trans-translation"/>
    <property type="evidence" value="ECO:0007669"/>
    <property type="project" value="UniProtKB-UniRule"/>
</dbReference>
<dbReference type="CDD" id="cd09294">
    <property type="entry name" value="SmpB"/>
    <property type="match status" value="1"/>
</dbReference>
<dbReference type="EMBL" id="CP032694">
    <property type="protein sequence ID" value="AYG58587.1"/>
    <property type="molecule type" value="Genomic_DNA"/>
</dbReference>
<sequence>MAPKGSQRVVKKIVAENRKARFNYEIIDTYEAGLVLKGTEVKSLREGKANIAESYASDEDGEIWLINSYLPEYLQANRFNHEPRRRRKLLLSGREIGRLRSAVNREGMTLIPLKIYFNDSGRAKLELALAKGKKIHDKRESEKERDWNRQRSRLLKDNG</sequence>
<dbReference type="GO" id="GO:0003723">
    <property type="term" value="F:RNA binding"/>
    <property type="evidence" value="ECO:0007669"/>
    <property type="project" value="UniProtKB-UniRule"/>
</dbReference>
<gene>
    <name evidence="3 5" type="primary">smpB</name>
    <name evidence="5" type="ORF">CCGE525_07010</name>
</gene>
<comment type="subcellular location">
    <subcellularLocation>
        <location evidence="3">Cytoplasm</location>
    </subcellularLocation>
    <text evidence="3">The tmRNA-SmpB complex associates with stalled 70S ribosomes.</text>
</comment>
<dbReference type="SUPFAM" id="SSF74982">
    <property type="entry name" value="Small protein B (SmpB)"/>
    <property type="match status" value="1"/>
</dbReference>
<comment type="function">
    <text evidence="3">Required for rescue of stalled ribosomes mediated by trans-translation. Binds to transfer-messenger RNA (tmRNA), required for stable association of tmRNA with ribosomes. tmRNA and SmpB together mimic tRNA shape, replacing the anticodon stem-loop with SmpB. tmRNA is encoded by the ssrA gene; the 2 termini fold to resemble tRNA(Ala) and it encodes a 'tag peptide', a short internal open reading frame. During trans-translation Ala-aminoacylated tmRNA acts like a tRNA, entering the A-site of stalled ribosomes, displacing the stalled mRNA. The ribosome then switches to translate the ORF on the tmRNA; the nascent peptide is terminated with the 'tag peptide' encoded by the tmRNA and targeted for degradation. The ribosome is freed to recommence translation, which seems to be the essential function of trans-translation.</text>
</comment>
<feature type="region of interest" description="Disordered" evidence="4">
    <location>
        <begin position="138"/>
        <end position="159"/>
    </location>
</feature>
<dbReference type="KEGG" id="rjg:CCGE525_07010"/>
<dbReference type="InterPro" id="IPR000037">
    <property type="entry name" value="SsrA-bd_prot"/>
</dbReference>
<dbReference type="NCBIfam" id="NF003843">
    <property type="entry name" value="PRK05422.1"/>
    <property type="match status" value="1"/>
</dbReference>
<dbReference type="Gene3D" id="2.40.280.10">
    <property type="match status" value="1"/>
</dbReference>
<keyword evidence="2 3" id="KW-0694">RNA-binding</keyword>
<dbReference type="PROSITE" id="PS01317">
    <property type="entry name" value="SSRP"/>
    <property type="match status" value="1"/>
</dbReference>
<dbReference type="GO" id="GO:0070930">
    <property type="term" value="P:trans-translation-dependent protein tagging"/>
    <property type="evidence" value="ECO:0007669"/>
    <property type="project" value="TreeGrafter"/>
</dbReference>
<name>A0A387FM85_9HYPH</name>
<dbReference type="PANTHER" id="PTHR30308:SF2">
    <property type="entry name" value="SSRA-BINDING PROTEIN"/>
    <property type="match status" value="1"/>
</dbReference>
<dbReference type="PANTHER" id="PTHR30308">
    <property type="entry name" value="TMRNA-BINDING COMPONENT OF TRANS-TRANSLATION TAGGING COMPLEX"/>
    <property type="match status" value="1"/>
</dbReference>
<evidence type="ECO:0000256" key="2">
    <source>
        <dbReference type="ARBA" id="ARBA00022884"/>
    </source>
</evidence>
<dbReference type="RefSeq" id="WP_120703661.1">
    <property type="nucleotide sequence ID" value="NZ_CP032694.1"/>
</dbReference>
<dbReference type="InterPro" id="IPR020081">
    <property type="entry name" value="SsrA-bd_prot_CS"/>
</dbReference>
<keyword evidence="6" id="KW-1185">Reference proteome</keyword>
<evidence type="ECO:0000313" key="5">
    <source>
        <dbReference type="EMBL" id="AYG58587.1"/>
    </source>
</evidence>
<accession>A0A387FM85</accession>
<dbReference type="Pfam" id="PF01668">
    <property type="entry name" value="SmpB"/>
    <property type="match status" value="1"/>
</dbReference>
<proteinExistence type="inferred from homology"/>
<organism evidence="5 6">
    <name type="scientific">Rhizobium jaguaris</name>
    <dbReference type="NCBI Taxonomy" id="1312183"/>
    <lineage>
        <taxon>Bacteria</taxon>
        <taxon>Pseudomonadati</taxon>
        <taxon>Pseudomonadota</taxon>
        <taxon>Alphaproteobacteria</taxon>
        <taxon>Hyphomicrobiales</taxon>
        <taxon>Rhizobiaceae</taxon>
        <taxon>Rhizobium/Agrobacterium group</taxon>
        <taxon>Rhizobium</taxon>
    </lineage>
</organism>
<dbReference type="AlphaFoldDB" id="A0A387FM85"/>
<dbReference type="InterPro" id="IPR023620">
    <property type="entry name" value="SmpB"/>
</dbReference>
<reference evidence="5 6" key="1">
    <citation type="submission" date="2018-10" db="EMBL/GenBank/DDBJ databases">
        <title>Rhizobium etli, R. leguminosarum and a new Rhizobium genospecies from Phaseolus dumosus.</title>
        <authorList>
            <person name="Ramirez-Puebla S.T."/>
            <person name="Rogel-Hernandez M.A."/>
            <person name="Guerrero G."/>
            <person name="Ormeno-Orrillo E."/>
            <person name="Martinez-Romero J.C."/>
            <person name="Negrete-Yankelevich S."/>
            <person name="Martinez-Romero E."/>
        </authorList>
    </citation>
    <scope>NUCLEOTIDE SEQUENCE [LARGE SCALE GENOMIC DNA]</scope>
    <source>
        <strain evidence="5 6">CCGE525</strain>
    </source>
</reference>
<dbReference type="Proteomes" id="UP000282195">
    <property type="component" value="Chromosome"/>
</dbReference>
<dbReference type="GO" id="GO:0005829">
    <property type="term" value="C:cytosol"/>
    <property type="evidence" value="ECO:0007669"/>
    <property type="project" value="TreeGrafter"/>
</dbReference>
<evidence type="ECO:0000313" key="6">
    <source>
        <dbReference type="Proteomes" id="UP000282195"/>
    </source>
</evidence>